<proteinExistence type="predicted"/>
<comment type="caution">
    <text evidence="2">The sequence shown here is derived from an EMBL/GenBank/DDBJ whole genome shotgun (WGS) entry which is preliminary data.</text>
</comment>
<dbReference type="InterPro" id="IPR013230">
    <property type="entry name" value="Peptidase_M15A_C"/>
</dbReference>
<organism evidence="2 3">
    <name type="scientific">Paramuribaculum intestinale</name>
    <dbReference type="NCBI Taxonomy" id="2094151"/>
    <lineage>
        <taxon>Bacteria</taxon>
        <taxon>Pseudomonadati</taxon>
        <taxon>Bacteroidota</taxon>
        <taxon>Bacteroidia</taxon>
        <taxon>Bacteroidales</taxon>
        <taxon>Muribaculaceae</taxon>
        <taxon>Paramuribaculum</taxon>
    </lineage>
</organism>
<dbReference type="SUPFAM" id="SSF55166">
    <property type="entry name" value="Hedgehog/DD-peptidase"/>
    <property type="match status" value="1"/>
</dbReference>
<evidence type="ECO:0000313" key="2">
    <source>
        <dbReference type="EMBL" id="PWB07935.1"/>
    </source>
</evidence>
<dbReference type="GeneID" id="93424129"/>
<dbReference type="Proteomes" id="UP000244925">
    <property type="component" value="Unassembled WGS sequence"/>
</dbReference>
<evidence type="ECO:0000313" key="3">
    <source>
        <dbReference type="Proteomes" id="UP000244925"/>
    </source>
</evidence>
<dbReference type="AlphaFoldDB" id="A0A2V1IT77"/>
<gene>
    <name evidence="2" type="ORF">C5O25_06135</name>
</gene>
<protein>
    <submittedName>
        <fullName evidence="2">Peptidase M15</fullName>
    </submittedName>
</protein>
<dbReference type="Pfam" id="PF08291">
    <property type="entry name" value="Peptidase_M15_3"/>
    <property type="match status" value="1"/>
</dbReference>
<dbReference type="InterPro" id="IPR009045">
    <property type="entry name" value="Zn_M74/Hedgehog-like"/>
</dbReference>
<name>A0A2V1IT77_9BACT</name>
<accession>A0A2V1IT77</accession>
<evidence type="ECO:0000259" key="1">
    <source>
        <dbReference type="Pfam" id="PF08291"/>
    </source>
</evidence>
<keyword evidence="3" id="KW-1185">Reference proteome</keyword>
<feature type="domain" description="Peptidase M15A C-terminal" evidence="1">
    <location>
        <begin position="2"/>
        <end position="118"/>
    </location>
</feature>
<dbReference type="RefSeq" id="WP_107035852.1">
    <property type="nucleotide sequence ID" value="NZ_CARFQN010000034.1"/>
</dbReference>
<sequence>MKYFSFQEFERSGTAYRHGIANTAPESARKNIAVLVDKVLDPLREAWGKPIAVTSGYRCAALNKAVGGSATSHHCKGMAADLTTGNCVENRRIFQLIMDMGLPFTQLIDEKNFSWVHVSLDPADVKRQVLKL</sequence>
<dbReference type="EMBL" id="PUBV01000009">
    <property type="protein sequence ID" value="PWB07935.1"/>
    <property type="molecule type" value="Genomic_DNA"/>
</dbReference>
<reference evidence="3" key="1">
    <citation type="submission" date="2018-02" db="EMBL/GenBank/DDBJ databases">
        <authorList>
            <person name="Clavel T."/>
            <person name="Strowig T."/>
        </authorList>
    </citation>
    <scope>NUCLEOTIDE SEQUENCE [LARGE SCALE GENOMIC DNA]</scope>
    <source>
        <strain evidence="3">DSM 100764</strain>
    </source>
</reference>
<dbReference type="Gene3D" id="3.30.1380.10">
    <property type="match status" value="1"/>
</dbReference>